<comment type="cofactor">
    <cofactor evidence="2 12">
        <name>Mg(2+)</name>
        <dbReference type="ChEBI" id="CHEBI:18420"/>
    </cofactor>
</comment>
<dbReference type="InterPro" id="IPR045031">
    <property type="entry name" value="DHP_synth-like"/>
</dbReference>
<dbReference type="FunFam" id="3.20.20.20:FF:000006">
    <property type="entry name" value="Dihydropteroate synthase"/>
    <property type="match status" value="1"/>
</dbReference>
<evidence type="ECO:0000256" key="7">
    <source>
        <dbReference type="ARBA" id="ARBA00022679"/>
    </source>
</evidence>
<evidence type="ECO:0000256" key="2">
    <source>
        <dbReference type="ARBA" id="ARBA00001946"/>
    </source>
</evidence>
<comment type="catalytic activity">
    <reaction evidence="1">
        <text>(7,8-dihydropterin-6-yl)methyl diphosphate + 4-aminobenzoate = 7,8-dihydropteroate + diphosphate</text>
        <dbReference type="Rhea" id="RHEA:19949"/>
        <dbReference type="ChEBI" id="CHEBI:17836"/>
        <dbReference type="ChEBI" id="CHEBI:17839"/>
        <dbReference type="ChEBI" id="CHEBI:33019"/>
        <dbReference type="ChEBI" id="CHEBI:72950"/>
        <dbReference type="EC" id="2.5.1.15"/>
    </reaction>
</comment>
<dbReference type="EMBL" id="CP030032">
    <property type="protein sequence ID" value="AWV89491.1"/>
    <property type="molecule type" value="Genomic_DNA"/>
</dbReference>
<dbReference type="InterPro" id="IPR000489">
    <property type="entry name" value="Pterin-binding_dom"/>
</dbReference>
<evidence type="ECO:0000256" key="6">
    <source>
        <dbReference type="ARBA" id="ARBA00016919"/>
    </source>
</evidence>
<keyword evidence="10 12" id="KW-0289">Folate biosynthesis</keyword>
<evidence type="ECO:0000256" key="4">
    <source>
        <dbReference type="ARBA" id="ARBA00009503"/>
    </source>
</evidence>
<dbReference type="EC" id="2.5.1.15" evidence="5 12"/>
<dbReference type="KEGG" id="bsed:DN745_09120"/>
<dbReference type="Pfam" id="PF00809">
    <property type="entry name" value="Pterin_bind"/>
    <property type="match status" value="1"/>
</dbReference>
<dbReference type="PROSITE" id="PS00792">
    <property type="entry name" value="DHPS_1"/>
    <property type="match status" value="1"/>
</dbReference>
<evidence type="ECO:0000256" key="11">
    <source>
        <dbReference type="ARBA" id="ARBA00030193"/>
    </source>
</evidence>
<evidence type="ECO:0000256" key="1">
    <source>
        <dbReference type="ARBA" id="ARBA00000012"/>
    </source>
</evidence>
<accession>A0A2Z4FKI8</accession>
<sequence>MTFIAHPHPRPTPSDLCVAGRTLAFGERFYVMGILNTTPDSFSDGGQFLDPQAAIERGLRMVEAGADIIDIGGESTRPGAEAVDADTEIKRVVPVIEALNRHLNPAGQPAQTLLSIDTSKALVAEAALEAGASIVNDISGLGFDPRMPAVVARAGAALVLMHIRGTPRTMQTDTEYEDLIGEVHAYFVERIARACAAGVRRDKIILDVGIGFGKSVAQNYQLIRELHRFTDLECPLLLGSSRKSFLGAVLNKPAEERVFGTAASVACGLYAGADIVRVHDVAEICDVVRITEAIIGTRDSQG</sequence>
<comment type="similarity">
    <text evidence="4 12">Belongs to the DHPS family.</text>
</comment>
<dbReference type="GO" id="GO:0046654">
    <property type="term" value="P:tetrahydrofolate biosynthetic process"/>
    <property type="evidence" value="ECO:0007669"/>
    <property type="project" value="UniProtKB-UniPathway"/>
</dbReference>
<dbReference type="Proteomes" id="UP000249799">
    <property type="component" value="Chromosome"/>
</dbReference>
<evidence type="ECO:0000256" key="12">
    <source>
        <dbReference type="RuleBase" id="RU361205"/>
    </source>
</evidence>
<dbReference type="Gene3D" id="3.20.20.20">
    <property type="entry name" value="Dihydropteroate synthase-like"/>
    <property type="match status" value="1"/>
</dbReference>
<comment type="function">
    <text evidence="12">Catalyzes the condensation of para-aminobenzoate (pABA) with 6-hydroxymethyl-7,8-dihydropterin diphosphate (DHPt-PP) to form 7,8-dihydropteroate (H2Pte), the immediate precursor of folate derivatives.</text>
</comment>
<dbReference type="RefSeq" id="WP_111334170.1">
    <property type="nucleotide sequence ID" value="NZ_CP030032.1"/>
</dbReference>
<reference evidence="13 14" key="1">
    <citation type="submission" date="2018-06" db="EMBL/GenBank/DDBJ databases">
        <title>Lujinxingia sediminis gen. nov. sp. nov., a new facultative anaerobic member of the class Deltaproteobacteria, and proposal of Lujinxingaceae fam. nov.</title>
        <authorList>
            <person name="Guo L.-Y."/>
            <person name="Li C.-M."/>
            <person name="Wang S."/>
            <person name="Du Z.-J."/>
        </authorList>
    </citation>
    <scope>NUCLEOTIDE SEQUENCE [LARGE SCALE GENOMIC DNA]</scope>
    <source>
        <strain evidence="13 14">FA350</strain>
    </source>
</reference>
<dbReference type="AlphaFoldDB" id="A0A2Z4FKI8"/>
<name>A0A2Z4FKI8_9DELT</name>
<dbReference type="GO" id="GO:0046656">
    <property type="term" value="P:folic acid biosynthetic process"/>
    <property type="evidence" value="ECO:0007669"/>
    <property type="project" value="UniProtKB-KW"/>
</dbReference>
<dbReference type="CDD" id="cd00739">
    <property type="entry name" value="DHPS"/>
    <property type="match status" value="1"/>
</dbReference>
<dbReference type="InterPro" id="IPR011005">
    <property type="entry name" value="Dihydropteroate_synth-like_sf"/>
</dbReference>
<dbReference type="OrthoDB" id="9811744at2"/>
<evidence type="ECO:0000256" key="8">
    <source>
        <dbReference type="ARBA" id="ARBA00022723"/>
    </source>
</evidence>
<evidence type="ECO:0000256" key="5">
    <source>
        <dbReference type="ARBA" id="ARBA00012458"/>
    </source>
</evidence>
<keyword evidence="8 12" id="KW-0479">Metal-binding</keyword>
<organism evidence="13 14">
    <name type="scientific">Bradymonas sediminis</name>
    <dbReference type="NCBI Taxonomy" id="1548548"/>
    <lineage>
        <taxon>Bacteria</taxon>
        <taxon>Deltaproteobacteria</taxon>
        <taxon>Bradymonadales</taxon>
        <taxon>Bradymonadaceae</taxon>
        <taxon>Bradymonas</taxon>
    </lineage>
</organism>
<dbReference type="PROSITE" id="PS50972">
    <property type="entry name" value="PTERIN_BINDING"/>
    <property type="match status" value="1"/>
</dbReference>
<keyword evidence="14" id="KW-1185">Reference proteome</keyword>
<dbReference type="GO" id="GO:0004156">
    <property type="term" value="F:dihydropteroate synthase activity"/>
    <property type="evidence" value="ECO:0007669"/>
    <property type="project" value="UniProtKB-EC"/>
</dbReference>
<keyword evidence="7 12" id="KW-0808">Transferase</keyword>
<keyword evidence="9 12" id="KW-0460">Magnesium</keyword>
<dbReference type="InterPro" id="IPR006390">
    <property type="entry name" value="DHP_synth_dom"/>
</dbReference>
<proteinExistence type="inferred from homology"/>
<evidence type="ECO:0000313" key="14">
    <source>
        <dbReference type="Proteomes" id="UP000249799"/>
    </source>
</evidence>
<comment type="pathway">
    <text evidence="3 12">Cofactor biosynthesis; tetrahydrofolate biosynthesis; 7,8-dihydrofolate from 2-amino-4-hydroxy-6-hydroxymethyl-7,8-dihydropteridine diphosphate and 4-aminobenzoate: step 1/2.</text>
</comment>
<gene>
    <name evidence="13" type="primary">folP</name>
    <name evidence="13" type="ORF">DN745_09120</name>
</gene>
<evidence type="ECO:0000313" key="13">
    <source>
        <dbReference type="EMBL" id="AWV89491.1"/>
    </source>
</evidence>
<protein>
    <recommendedName>
        <fullName evidence="6 12">Dihydropteroate synthase</fullName>
        <shortName evidence="12">DHPS</shortName>
        <ecNumber evidence="5 12">2.5.1.15</ecNumber>
    </recommendedName>
    <alternativeName>
        <fullName evidence="11 12">Dihydropteroate pyrophosphorylase</fullName>
    </alternativeName>
</protein>
<dbReference type="SUPFAM" id="SSF51717">
    <property type="entry name" value="Dihydropteroate synthetase-like"/>
    <property type="match status" value="1"/>
</dbReference>
<dbReference type="PANTHER" id="PTHR20941:SF1">
    <property type="entry name" value="FOLIC ACID SYNTHESIS PROTEIN FOL1"/>
    <property type="match status" value="1"/>
</dbReference>
<dbReference type="NCBIfam" id="TIGR01496">
    <property type="entry name" value="DHPS"/>
    <property type="match status" value="1"/>
</dbReference>
<evidence type="ECO:0000256" key="9">
    <source>
        <dbReference type="ARBA" id="ARBA00022842"/>
    </source>
</evidence>
<dbReference type="GO" id="GO:0046872">
    <property type="term" value="F:metal ion binding"/>
    <property type="evidence" value="ECO:0007669"/>
    <property type="project" value="UniProtKB-KW"/>
</dbReference>
<dbReference type="GO" id="GO:0005829">
    <property type="term" value="C:cytosol"/>
    <property type="evidence" value="ECO:0007669"/>
    <property type="project" value="TreeGrafter"/>
</dbReference>
<evidence type="ECO:0000256" key="10">
    <source>
        <dbReference type="ARBA" id="ARBA00022909"/>
    </source>
</evidence>
<dbReference type="UniPathway" id="UPA00077">
    <property type="reaction ID" value="UER00156"/>
</dbReference>
<evidence type="ECO:0000256" key="3">
    <source>
        <dbReference type="ARBA" id="ARBA00004763"/>
    </source>
</evidence>
<dbReference type="PROSITE" id="PS00793">
    <property type="entry name" value="DHPS_2"/>
    <property type="match status" value="1"/>
</dbReference>
<dbReference type="PANTHER" id="PTHR20941">
    <property type="entry name" value="FOLATE SYNTHESIS PROTEINS"/>
    <property type="match status" value="1"/>
</dbReference>